<gene>
    <name evidence="1" type="ORF">GBAR_LOCUS12346</name>
</gene>
<proteinExistence type="predicted"/>
<evidence type="ECO:0000313" key="2">
    <source>
        <dbReference type="Proteomes" id="UP001174909"/>
    </source>
</evidence>
<dbReference type="EMBL" id="CASHTH010001841">
    <property type="protein sequence ID" value="CAI8020664.1"/>
    <property type="molecule type" value="Genomic_DNA"/>
</dbReference>
<dbReference type="Proteomes" id="UP001174909">
    <property type="component" value="Unassembled WGS sequence"/>
</dbReference>
<accession>A0AA35WHE6</accession>
<dbReference type="InterPro" id="IPR011990">
    <property type="entry name" value="TPR-like_helical_dom_sf"/>
</dbReference>
<dbReference type="PANTHER" id="PTHR31859:SF9">
    <property type="entry name" value="TETRATRICOPEPTIDE REPEAT PROTEIN 39B"/>
    <property type="match status" value="1"/>
</dbReference>
<protein>
    <submittedName>
        <fullName evidence="1">Tetratricopeptide repeat protein 39B</fullName>
    </submittedName>
</protein>
<sequence>MVDTQTGIEAAQAGIDLMNSNKFTEAEEMLKPWIHRSMYHSLANSTILFLQAVFSMEQDAIEKALQALNGTVALCNSHRKTQGVVEMVSSWVFGSRMETYTPAEVQAEVLFAESNLLLSIITFLQDEGFVSFVRGGLRIRSSYSLYKQLYQWLETCEEEGVEMEPNSAAGIRMGMGTFNLFLSVLPAKVMKLLEFIGFSGEREKGLQQLEAAALSPTFRGSLSTSFLLAYYTVAAVILGIGDMNTERCEKLLQVQLLKYPESAQYLYFKGRIELMKGNINGAIASFQKVQELPVDWTQIRHLCWWEIMWCHWLKCDWLEASSYAEQLYLHSRWSKSTFLYQRVSSLLMLQPAADRAHLLDRDPGEKIAPNVNVTCGEVLEMMRMIPVHKQRIAGKSLPIEKFAVAKSERYVSQRGYLPIAALEILYLWNGFRILERNEDLLRRMLVHVWEELMFVESSRGNNECYTDDWCVVTLVQGVCFRAQKRTDEAHRCFDSILERSSLIAHDHYVLAVASMELGLLYLDQGMLDHAERQLLSAKNDYKGYHSESRINFKIHAGLTQIVKTKTPLC</sequence>
<dbReference type="SUPFAM" id="SSF48452">
    <property type="entry name" value="TPR-like"/>
    <property type="match status" value="2"/>
</dbReference>
<reference evidence="1" key="1">
    <citation type="submission" date="2023-03" db="EMBL/GenBank/DDBJ databases">
        <authorList>
            <person name="Steffen K."/>
            <person name="Cardenas P."/>
        </authorList>
    </citation>
    <scope>NUCLEOTIDE SEQUENCE</scope>
</reference>
<evidence type="ECO:0000313" key="1">
    <source>
        <dbReference type="EMBL" id="CAI8020664.1"/>
    </source>
</evidence>
<comment type="caution">
    <text evidence="1">The sequence shown here is derived from an EMBL/GenBank/DDBJ whole genome shotgun (WGS) entry which is preliminary data.</text>
</comment>
<dbReference type="InterPro" id="IPR019412">
    <property type="entry name" value="IML2/TPR_39"/>
</dbReference>
<name>A0AA35WHE6_GEOBA</name>
<dbReference type="PANTHER" id="PTHR31859">
    <property type="entry name" value="TETRATRICOPEPTIDE REPEAT PROTEIN 39 FAMILY MEMBER"/>
    <property type="match status" value="1"/>
</dbReference>
<keyword evidence="2" id="KW-1185">Reference proteome</keyword>
<organism evidence="1 2">
    <name type="scientific">Geodia barretti</name>
    <name type="common">Barrett's horny sponge</name>
    <dbReference type="NCBI Taxonomy" id="519541"/>
    <lineage>
        <taxon>Eukaryota</taxon>
        <taxon>Metazoa</taxon>
        <taxon>Porifera</taxon>
        <taxon>Demospongiae</taxon>
        <taxon>Heteroscleromorpha</taxon>
        <taxon>Tetractinellida</taxon>
        <taxon>Astrophorina</taxon>
        <taxon>Geodiidae</taxon>
        <taxon>Geodia</taxon>
    </lineage>
</organism>
<dbReference type="AlphaFoldDB" id="A0AA35WHE6"/>
<dbReference type="Pfam" id="PF10300">
    <property type="entry name" value="Iml2-TPR_39"/>
    <property type="match status" value="1"/>
</dbReference>